<protein>
    <submittedName>
        <fullName evidence="1">Putative tail appendage</fullName>
    </submittedName>
</protein>
<dbReference type="RefSeq" id="YP_007010554.1">
    <property type="nucleotide sequence ID" value="NC_019540.1"/>
</dbReference>
<keyword evidence="2" id="KW-1185">Reference proteome</keyword>
<dbReference type="GeneID" id="14016728"/>
<organism evidence="1 2">
    <name type="scientific">Salinivibrio phage CW02</name>
    <dbReference type="NCBI Taxonomy" id="1161935"/>
    <lineage>
        <taxon>Viruses</taxon>
        <taxon>Duplodnaviria</taxon>
        <taxon>Heunggongvirae</taxon>
        <taxon>Uroviricota</taxon>
        <taxon>Caudoviricetes</taxon>
        <taxon>Zobellviridae</taxon>
        <taxon>Salinovirus</taxon>
        <taxon>Salinovirus utanense</taxon>
    </lineage>
</organism>
<name>H9D1G7_9CAUD</name>
<evidence type="ECO:0000313" key="2">
    <source>
        <dbReference type="Proteomes" id="UP000004791"/>
    </source>
</evidence>
<dbReference type="EMBL" id="JQ446452">
    <property type="protein sequence ID" value="AFE86209.1"/>
    <property type="molecule type" value="Genomic_DNA"/>
</dbReference>
<reference evidence="1 2" key="1">
    <citation type="journal article" date="2012" name="J. Virol.">
        <title>Sequence and structural characterization of great salt lake bacteriophage CW02, a member of the T7-like supergroup.</title>
        <authorList>
            <person name="Shen P.S."/>
            <person name="Domek M.J."/>
            <person name="Sanz-Garcia E."/>
            <person name="Makaju A."/>
            <person name="Taylor R.M."/>
            <person name="Hoggan R."/>
            <person name="Culumber M.D."/>
            <person name="Oberg C.J."/>
            <person name="Breakwell D.P."/>
            <person name="Prince J.T."/>
            <person name="Belnap D.M."/>
        </authorList>
    </citation>
    <scope>NUCLEOTIDE SEQUENCE [LARGE SCALE GENOMIC DNA]</scope>
</reference>
<dbReference type="Proteomes" id="UP000004791">
    <property type="component" value="Segment"/>
</dbReference>
<dbReference type="OrthoDB" id="4613at10239"/>
<sequence length="741" mass="82044">MTKQYQAVETNSFIKGFVTEANALTFPPNASIDEQNFLLNKDGSRKRRLGMVQEEGGTLIPSLNESINSYTITTYEWEAPGGFEALSFLAMQDGPDLLIFDKTQAQVSNSLLKTYSNLLPTENSVSFANVNGILVVATGTRFLTSIEYTGSEFKDDTFEIKIRDLFGVDDGAMSGSGLAERPGSLSQEHLYNLKNQTWAVPRKAGNSESLKDPVKQFRDKAGVYPSNADSVNSALYADVNDGDDRISKRFFAKDLEANPVGSMEAPRGRFIISVLERSSSRDEEMDKLYSDYTPQEYEFTGAPLDRTTGGSTVVAEFSGRCWYSGFIGESQGGDRRSPRLSSYVFYSRLIDSPAQLGECHSSQDPTTPDQFELADTDGGFLRIDGANNILHMEPLGSSLIVMAANGVWQVSGGSDYGFTANNYKVSKVSDRGVVGKNTIIPTGDSIVYWSESGVHLINYNELGDLNSSNISLQTIQTYFESIPELDKKNAQGKFDSFQQTCRWVFGGDTELLLDLNLQAFSRNKIYGDKKVVALFEVPPFSVSQEATFVKAGSDDVVAGADKVVATLPQIVAGFRELKYVYLEDVGGTPHFSFSSYSGLDFKDWGADDAFAYMYTGYISGGDFQRYKQVPYLTTHMAQTETEVTQDFELLNQSGCKARVAWEWSNNVNSGRWSRQFQIYRFKRFYVPDGGSGDFDNGFSVVTTKNKLRGKGRVLSLHFETEPDKDCHILGWSFFLGVSGNV</sequence>
<dbReference type="KEGG" id="vg:14016728"/>
<proteinExistence type="predicted"/>
<accession>H9D1G7</accession>
<evidence type="ECO:0000313" key="1">
    <source>
        <dbReference type="EMBL" id="AFE86209.1"/>
    </source>
</evidence>